<keyword evidence="12" id="KW-1185">Reference proteome</keyword>
<evidence type="ECO:0000256" key="1">
    <source>
        <dbReference type="ARBA" id="ARBA00001911"/>
    </source>
</evidence>
<dbReference type="RefSeq" id="WP_140011111.1">
    <property type="nucleotide sequence ID" value="NZ_JBHMDG010000022.1"/>
</dbReference>
<evidence type="ECO:0000259" key="10">
    <source>
        <dbReference type="Pfam" id="PF24621"/>
    </source>
</evidence>
<feature type="domain" description="3-dehydroquinate synthase N-terminal" evidence="9">
    <location>
        <begin position="84"/>
        <end position="194"/>
    </location>
</feature>
<dbReference type="GO" id="GO:0016829">
    <property type="term" value="F:lyase activity"/>
    <property type="evidence" value="ECO:0007669"/>
    <property type="project" value="UniProtKB-KW"/>
</dbReference>
<protein>
    <recommendedName>
        <fullName evidence="8">2-epi-5-epi-valiolone synthase</fullName>
        <ecNumber evidence="7">4.2.3.152</ecNumber>
    </recommendedName>
</protein>
<accession>A0ABV5KEH8</accession>
<comment type="cofactor">
    <cofactor evidence="1">
        <name>NAD(+)</name>
        <dbReference type="ChEBI" id="CHEBI:57540"/>
    </cofactor>
</comment>
<dbReference type="Gene3D" id="3.40.50.1970">
    <property type="match status" value="1"/>
</dbReference>
<dbReference type="Pfam" id="PF01761">
    <property type="entry name" value="DHQ_synthase"/>
    <property type="match status" value="1"/>
</dbReference>
<dbReference type="EMBL" id="JBHMDG010000022">
    <property type="protein sequence ID" value="MFB9314533.1"/>
    <property type="molecule type" value="Genomic_DNA"/>
</dbReference>
<dbReference type="InterPro" id="IPR056179">
    <property type="entry name" value="DHQS_C"/>
</dbReference>
<keyword evidence="3" id="KW-0547">Nucleotide-binding</keyword>
<evidence type="ECO:0000259" key="9">
    <source>
        <dbReference type="Pfam" id="PF01761"/>
    </source>
</evidence>
<evidence type="ECO:0000256" key="2">
    <source>
        <dbReference type="ARBA" id="ARBA00022723"/>
    </source>
</evidence>
<comment type="catalytic activity">
    <reaction evidence="6">
        <text>D-sedoheptulose 7-phosphate = 2-epi-5-epi-valiolone + phosphate</text>
        <dbReference type="Rhea" id="RHEA:44184"/>
        <dbReference type="ChEBI" id="CHEBI:43474"/>
        <dbReference type="ChEBI" id="CHEBI:57483"/>
        <dbReference type="ChEBI" id="CHEBI:84187"/>
        <dbReference type="EC" id="4.2.3.152"/>
    </reaction>
</comment>
<evidence type="ECO:0000313" key="11">
    <source>
        <dbReference type="EMBL" id="MFB9314533.1"/>
    </source>
</evidence>
<dbReference type="InterPro" id="IPR030960">
    <property type="entry name" value="DHQS/DOIS_N"/>
</dbReference>
<name>A0ABV5KEH8_9ACTN</name>
<organism evidence="11 12">
    <name type="scientific">Nocardioides plantarum</name>
    <dbReference type="NCBI Taxonomy" id="29299"/>
    <lineage>
        <taxon>Bacteria</taxon>
        <taxon>Bacillati</taxon>
        <taxon>Actinomycetota</taxon>
        <taxon>Actinomycetes</taxon>
        <taxon>Propionibacteriales</taxon>
        <taxon>Nocardioidaceae</taxon>
        <taxon>Nocardioides</taxon>
    </lineage>
</organism>
<comment type="caution">
    <text evidence="11">The sequence shown here is derived from an EMBL/GenBank/DDBJ whole genome shotgun (WGS) entry which is preliminary data.</text>
</comment>
<dbReference type="Pfam" id="PF24621">
    <property type="entry name" value="DHQS_C"/>
    <property type="match status" value="1"/>
</dbReference>
<dbReference type="Proteomes" id="UP001589750">
    <property type="component" value="Unassembled WGS sequence"/>
</dbReference>
<evidence type="ECO:0000256" key="5">
    <source>
        <dbReference type="ARBA" id="ARBA00023239"/>
    </source>
</evidence>
<gene>
    <name evidence="11" type="ORF">ACFFRI_15865</name>
</gene>
<dbReference type="Gene3D" id="1.20.1090.10">
    <property type="entry name" value="Dehydroquinate synthase-like - alpha domain"/>
    <property type="match status" value="1"/>
</dbReference>
<dbReference type="EC" id="4.2.3.152" evidence="7"/>
<dbReference type="InterPro" id="IPR035872">
    <property type="entry name" value="EEVS-like"/>
</dbReference>
<proteinExistence type="predicted"/>
<dbReference type="PANTHER" id="PTHR43622:SF3">
    <property type="entry name" value="2-EPI-5-EPI-VALIOLONE SYNTHASE"/>
    <property type="match status" value="1"/>
</dbReference>
<reference evidence="11 12" key="1">
    <citation type="submission" date="2024-09" db="EMBL/GenBank/DDBJ databases">
        <authorList>
            <person name="Sun Q."/>
            <person name="Mori K."/>
        </authorList>
    </citation>
    <scope>NUCLEOTIDE SEQUENCE [LARGE SCALE GENOMIC DNA]</scope>
    <source>
        <strain evidence="11 12">JCM 9626</strain>
    </source>
</reference>
<dbReference type="InterPro" id="IPR050071">
    <property type="entry name" value="Dehydroquinate_synthase"/>
</dbReference>
<keyword evidence="5 11" id="KW-0456">Lyase</keyword>
<keyword evidence="4" id="KW-0520">NAD</keyword>
<keyword evidence="2" id="KW-0479">Metal-binding</keyword>
<evidence type="ECO:0000313" key="12">
    <source>
        <dbReference type="Proteomes" id="UP001589750"/>
    </source>
</evidence>
<sequence>MQTAPAARLTATETAFHVEAYEKIDYTLEYVAGVFDDANPDLARAFGAQGRCLMVIDENVLRLHGAAAEAYFAAYGIELTVVPVRIAETAKSLRTLERIVDAFAEFGLNRKERVLVVGGGLTTDVAGFACATYKRTTDYVRIPTTLIGLIDASVSIKVGANHGKHKNRLGAYHASKQVFLDFSLLRTLPIDQVRNGIAEIIKIAVVSNLGIFEALEKYADDLLHTAFGHAEGSEHLREVADRITYDAIHTMLELEVPNLHELDLDRVIAYGHTWSPTLELTPDPPLFHGHAISVDMAFSATLAEHLGHITLAERDRVLGLFSAVGLAIDSPYFTPELIERATPSIMQTRDGLLRAAVPRPIGTCHFVNDLTVADLVRVLAEHKRVCAGYPRGGEGVDQYTARES</sequence>
<dbReference type="SUPFAM" id="SSF56796">
    <property type="entry name" value="Dehydroquinate synthase-like"/>
    <property type="match status" value="1"/>
</dbReference>
<evidence type="ECO:0000256" key="4">
    <source>
        <dbReference type="ARBA" id="ARBA00023027"/>
    </source>
</evidence>
<evidence type="ECO:0000256" key="8">
    <source>
        <dbReference type="ARBA" id="ARBA00024092"/>
    </source>
</evidence>
<dbReference type="CDD" id="cd08199">
    <property type="entry name" value="EEVS"/>
    <property type="match status" value="1"/>
</dbReference>
<evidence type="ECO:0000256" key="6">
    <source>
        <dbReference type="ARBA" id="ARBA00023993"/>
    </source>
</evidence>
<dbReference type="PANTHER" id="PTHR43622">
    <property type="entry name" value="3-DEHYDROQUINATE SYNTHASE"/>
    <property type="match status" value="1"/>
</dbReference>
<feature type="domain" description="3-dehydroquinate synthase C-terminal" evidence="10">
    <location>
        <begin position="196"/>
        <end position="332"/>
    </location>
</feature>
<evidence type="ECO:0000256" key="7">
    <source>
        <dbReference type="ARBA" id="ARBA00024060"/>
    </source>
</evidence>
<evidence type="ECO:0000256" key="3">
    <source>
        <dbReference type="ARBA" id="ARBA00022741"/>
    </source>
</evidence>